<dbReference type="PANTHER" id="PTHR34406">
    <property type="entry name" value="PROTEIN YCEI"/>
    <property type="match status" value="1"/>
</dbReference>
<dbReference type="EMBL" id="VIKR01000002">
    <property type="protein sequence ID" value="TQV75566.1"/>
    <property type="molecule type" value="Genomic_DNA"/>
</dbReference>
<comment type="caution">
    <text evidence="2">The sequence shown here is derived from an EMBL/GenBank/DDBJ whole genome shotgun (WGS) entry which is preliminary data.</text>
</comment>
<reference evidence="2 3" key="1">
    <citation type="submission" date="2019-06" db="EMBL/GenBank/DDBJ databases">
        <title>Draft genome of Aliikangiella marina GYP-15.</title>
        <authorList>
            <person name="Wang G."/>
        </authorList>
    </citation>
    <scope>NUCLEOTIDE SEQUENCE [LARGE SCALE GENOMIC DNA]</scope>
    <source>
        <strain evidence="2 3">GYP-15</strain>
    </source>
</reference>
<dbReference type="PANTHER" id="PTHR34406:SF1">
    <property type="entry name" value="PROTEIN YCEI"/>
    <property type="match status" value="1"/>
</dbReference>
<dbReference type="Pfam" id="PF04264">
    <property type="entry name" value="YceI"/>
    <property type="match status" value="1"/>
</dbReference>
<feature type="domain" description="Lipid/polyisoprenoid-binding YceI-like" evidence="1">
    <location>
        <begin position="51"/>
        <end position="216"/>
    </location>
</feature>
<dbReference type="Proteomes" id="UP000317839">
    <property type="component" value="Unassembled WGS sequence"/>
</dbReference>
<evidence type="ECO:0000313" key="3">
    <source>
        <dbReference type="Proteomes" id="UP000317839"/>
    </source>
</evidence>
<protein>
    <submittedName>
        <fullName evidence="2">Polyisoprenoid-binding protein</fullName>
    </submittedName>
</protein>
<organism evidence="2 3">
    <name type="scientific">Aliikangiella marina</name>
    <dbReference type="NCBI Taxonomy" id="1712262"/>
    <lineage>
        <taxon>Bacteria</taxon>
        <taxon>Pseudomonadati</taxon>
        <taxon>Pseudomonadota</taxon>
        <taxon>Gammaproteobacteria</taxon>
        <taxon>Oceanospirillales</taxon>
        <taxon>Pleioneaceae</taxon>
        <taxon>Aliikangiella</taxon>
    </lineage>
</organism>
<proteinExistence type="predicted"/>
<dbReference type="InterPro" id="IPR036761">
    <property type="entry name" value="TTHA0802/YceI-like_sf"/>
</dbReference>
<dbReference type="SMART" id="SM00867">
    <property type="entry name" value="YceI"/>
    <property type="match status" value="1"/>
</dbReference>
<dbReference type="Gene3D" id="2.40.128.110">
    <property type="entry name" value="Lipid/polyisoprenoid-binding, YceI-like"/>
    <property type="match status" value="1"/>
</dbReference>
<evidence type="ECO:0000259" key="1">
    <source>
        <dbReference type="SMART" id="SM00867"/>
    </source>
</evidence>
<dbReference type="SUPFAM" id="SSF101874">
    <property type="entry name" value="YceI-like"/>
    <property type="match status" value="1"/>
</dbReference>
<sequence>MINNNISKPLPASAVLKPMSITLLILMFLQGCTWLLTPNVKTALLQLEQGAYKLDPSHTSVIFKVSHLNLSTYVGRFNEMDASLEFDPKNIEKTRLTALVKTASIDVNNQSLEESLTGSSWFDAEKFPEATLRTISVEETETANQFIFNAELTLLGVSKTVALTSTFNGGAYNLLTGYYTLGFTAVGEISRSDFGMDQYIPMVGDTVAIEVYAEFLKQ</sequence>
<keyword evidence="3" id="KW-1185">Reference proteome</keyword>
<accession>A0A545TEG8</accession>
<dbReference type="InterPro" id="IPR007372">
    <property type="entry name" value="Lipid/polyisoprenoid-bd_YceI"/>
</dbReference>
<gene>
    <name evidence="2" type="ORF">FLL45_11680</name>
</gene>
<evidence type="ECO:0000313" key="2">
    <source>
        <dbReference type="EMBL" id="TQV75566.1"/>
    </source>
</evidence>
<dbReference type="OrthoDB" id="9811006at2"/>
<dbReference type="AlphaFoldDB" id="A0A545TEG8"/>
<name>A0A545TEG8_9GAMM</name>